<dbReference type="InterPro" id="IPR001647">
    <property type="entry name" value="HTH_TetR"/>
</dbReference>
<dbReference type="EMBL" id="JBHSAY010000015">
    <property type="protein sequence ID" value="MFC4133949.1"/>
    <property type="molecule type" value="Genomic_DNA"/>
</dbReference>
<accession>A0ABV8LVT5</accession>
<sequence length="189" mass="20350">MPQHSNRGELIDGVLRCLERLPWDKVTAREIAAESGANLASITYHFGSKDALMTAAVVEGLDRWLAEIAAALGDLAGHDPTIRFRRTAEAIAATRRRHEGLARMFVGALARSQHDDRVRGLLTEGFRRSRADVARVLGLGTDALGEDAGGVALALFDGLLLQALLDPGLAIDGDRLVAAEARLRDRLPV</sequence>
<evidence type="ECO:0000259" key="6">
    <source>
        <dbReference type="PROSITE" id="PS50977"/>
    </source>
</evidence>
<dbReference type="InterPro" id="IPR050109">
    <property type="entry name" value="HTH-type_TetR-like_transc_reg"/>
</dbReference>
<evidence type="ECO:0000256" key="4">
    <source>
        <dbReference type="ARBA" id="ARBA00023163"/>
    </source>
</evidence>
<proteinExistence type="predicted"/>
<dbReference type="InterPro" id="IPR039538">
    <property type="entry name" value="BetI_C"/>
</dbReference>
<keyword evidence="3 5" id="KW-0238">DNA-binding</keyword>
<dbReference type="Pfam" id="PF00440">
    <property type="entry name" value="TetR_N"/>
    <property type="match status" value="1"/>
</dbReference>
<keyword evidence="4" id="KW-0804">Transcription</keyword>
<evidence type="ECO:0000256" key="5">
    <source>
        <dbReference type="PROSITE-ProRule" id="PRU00335"/>
    </source>
</evidence>
<keyword evidence="2" id="KW-0805">Transcription regulation</keyword>
<feature type="domain" description="HTH tetR-type" evidence="6">
    <location>
        <begin position="4"/>
        <end position="64"/>
    </location>
</feature>
<name>A0ABV8LVT5_9ACTN</name>
<dbReference type="SUPFAM" id="SSF46689">
    <property type="entry name" value="Homeodomain-like"/>
    <property type="match status" value="1"/>
</dbReference>
<evidence type="ECO:0000313" key="7">
    <source>
        <dbReference type="EMBL" id="MFC4133949.1"/>
    </source>
</evidence>
<evidence type="ECO:0000256" key="3">
    <source>
        <dbReference type="ARBA" id="ARBA00023125"/>
    </source>
</evidence>
<dbReference type="RefSeq" id="WP_253761851.1">
    <property type="nucleotide sequence ID" value="NZ_JBHSAY010000015.1"/>
</dbReference>
<dbReference type="PROSITE" id="PS50977">
    <property type="entry name" value="HTH_TETR_2"/>
    <property type="match status" value="1"/>
</dbReference>
<dbReference type="Gene3D" id="1.10.357.10">
    <property type="entry name" value="Tetracycline Repressor, domain 2"/>
    <property type="match status" value="1"/>
</dbReference>
<gene>
    <name evidence="7" type="ORF">ACFOZ4_25335</name>
</gene>
<dbReference type="PANTHER" id="PTHR30055">
    <property type="entry name" value="HTH-TYPE TRANSCRIPTIONAL REGULATOR RUTR"/>
    <property type="match status" value="1"/>
</dbReference>
<comment type="caution">
    <text evidence="7">The sequence shown here is derived from an EMBL/GenBank/DDBJ whole genome shotgun (WGS) entry which is preliminary data.</text>
</comment>
<evidence type="ECO:0000256" key="1">
    <source>
        <dbReference type="ARBA" id="ARBA00022491"/>
    </source>
</evidence>
<evidence type="ECO:0000313" key="8">
    <source>
        <dbReference type="Proteomes" id="UP001595816"/>
    </source>
</evidence>
<feature type="DNA-binding region" description="H-T-H motif" evidence="5">
    <location>
        <begin position="27"/>
        <end position="46"/>
    </location>
</feature>
<dbReference type="SUPFAM" id="SSF48498">
    <property type="entry name" value="Tetracyclin repressor-like, C-terminal domain"/>
    <property type="match status" value="1"/>
</dbReference>
<evidence type="ECO:0000256" key="2">
    <source>
        <dbReference type="ARBA" id="ARBA00023015"/>
    </source>
</evidence>
<keyword evidence="1" id="KW-0678">Repressor</keyword>
<dbReference type="InterPro" id="IPR036271">
    <property type="entry name" value="Tet_transcr_reg_TetR-rel_C_sf"/>
</dbReference>
<protein>
    <submittedName>
        <fullName evidence="7">TetR/AcrR family transcriptional regulator</fullName>
    </submittedName>
</protein>
<dbReference type="PANTHER" id="PTHR30055:SF219">
    <property type="entry name" value="TRANSCRIPTIONAL REGULATORY PROTEIN"/>
    <property type="match status" value="1"/>
</dbReference>
<reference evidence="8" key="1">
    <citation type="journal article" date="2019" name="Int. J. Syst. Evol. Microbiol.">
        <title>The Global Catalogue of Microorganisms (GCM) 10K type strain sequencing project: providing services to taxonomists for standard genome sequencing and annotation.</title>
        <authorList>
            <consortium name="The Broad Institute Genomics Platform"/>
            <consortium name="The Broad Institute Genome Sequencing Center for Infectious Disease"/>
            <person name="Wu L."/>
            <person name="Ma J."/>
        </authorList>
    </citation>
    <scope>NUCLEOTIDE SEQUENCE [LARGE SCALE GENOMIC DNA]</scope>
    <source>
        <strain evidence="8">CGMCC 4.7289</strain>
    </source>
</reference>
<keyword evidence="8" id="KW-1185">Reference proteome</keyword>
<dbReference type="Pfam" id="PF13977">
    <property type="entry name" value="TetR_C_6"/>
    <property type="match status" value="1"/>
</dbReference>
<organism evidence="7 8">
    <name type="scientific">Hamadaea flava</name>
    <dbReference type="NCBI Taxonomy" id="1742688"/>
    <lineage>
        <taxon>Bacteria</taxon>
        <taxon>Bacillati</taxon>
        <taxon>Actinomycetota</taxon>
        <taxon>Actinomycetes</taxon>
        <taxon>Micromonosporales</taxon>
        <taxon>Micromonosporaceae</taxon>
        <taxon>Hamadaea</taxon>
    </lineage>
</organism>
<dbReference type="Proteomes" id="UP001595816">
    <property type="component" value="Unassembled WGS sequence"/>
</dbReference>
<dbReference type="InterPro" id="IPR009057">
    <property type="entry name" value="Homeodomain-like_sf"/>
</dbReference>